<dbReference type="GO" id="GO:0006826">
    <property type="term" value="P:iron ion transport"/>
    <property type="evidence" value="ECO:0007669"/>
    <property type="project" value="TreeGrafter"/>
</dbReference>
<evidence type="ECO:0000256" key="16">
    <source>
        <dbReference type="SAM" id="SignalP"/>
    </source>
</evidence>
<keyword evidence="7" id="KW-0249">Electron transport</keyword>
<dbReference type="PROSITE" id="PS51384">
    <property type="entry name" value="FAD_FR"/>
    <property type="match status" value="1"/>
</dbReference>
<keyword evidence="16" id="KW-0732">Signal</keyword>
<proteinExistence type="inferred from homology"/>
<evidence type="ECO:0000256" key="6">
    <source>
        <dbReference type="ARBA" id="ARBA00022692"/>
    </source>
</evidence>
<evidence type="ECO:0000256" key="3">
    <source>
        <dbReference type="ARBA" id="ARBA00012668"/>
    </source>
</evidence>
<dbReference type="AlphaFoldDB" id="A0A4Q1BIT7"/>
<organism evidence="18 19">
    <name type="scientific">Tremella mesenterica</name>
    <name type="common">Jelly fungus</name>
    <dbReference type="NCBI Taxonomy" id="5217"/>
    <lineage>
        <taxon>Eukaryota</taxon>
        <taxon>Fungi</taxon>
        <taxon>Dikarya</taxon>
        <taxon>Basidiomycota</taxon>
        <taxon>Agaricomycotina</taxon>
        <taxon>Tremellomycetes</taxon>
        <taxon>Tremellales</taxon>
        <taxon>Tremellaceae</taxon>
        <taxon>Tremella</taxon>
    </lineage>
</organism>
<comment type="subcellular location">
    <subcellularLocation>
        <location evidence="1">Cell membrane</location>
        <topology evidence="1">Multi-pass membrane protein</topology>
    </subcellularLocation>
</comment>
<evidence type="ECO:0000256" key="8">
    <source>
        <dbReference type="ARBA" id="ARBA00022989"/>
    </source>
</evidence>
<feature type="transmembrane region" description="Helical" evidence="15">
    <location>
        <begin position="234"/>
        <end position="254"/>
    </location>
</feature>
<dbReference type="GO" id="GO:0015677">
    <property type="term" value="P:copper ion import"/>
    <property type="evidence" value="ECO:0007669"/>
    <property type="project" value="TreeGrafter"/>
</dbReference>
<dbReference type="InterPro" id="IPR017938">
    <property type="entry name" value="Riboflavin_synthase-like_b-brl"/>
</dbReference>
<keyword evidence="19" id="KW-1185">Reference proteome</keyword>
<feature type="domain" description="FAD-binding FR-type" evidence="17">
    <location>
        <begin position="417"/>
        <end position="545"/>
    </location>
</feature>
<dbReference type="InterPro" id="IPR017927">
    <property type="entry name" value="FAD-bd_FR_type"/>
</dbReference>
<evidence type="ECO:0000256" key="4">
    <source>
        <dbReference type="ARBA" id="ARBA00022448"/>
    </source>
</evidence>
<keyword evidence="12" id="KW-0325">Glycoprotein</keyword>
<evidence type="ECO:0000256" key="14">
    <source>
        <dbReference type="SAM" id="MobiDB-lite"/>
    </source>
</evidence>
<dbReference type="InterPro" id="IPR013112">
    <property type="entry name" value="FAD-bd_8"/>
</dbReference>
<dbReference type="EC" id="1.16.1.9" evidence="3"/>
<dbReference type="Pfam" id="PF08030">
    <property type="entry name" value="NAD_binding_6"/>
    <property type="match status" value="1"/>
</dbReference>
<feature type="transmembrane region" description="Helical" evidence="15">
    <location>
        <begin position="378"/>
        <end position="398"/>
    </location>
</feature>
<dbReference type="CDD" id="cd06186">
    <property type="entry name" value="NOX_Duox_like_FAD_NADP"/>
    <property type="match status" value="1"/>
</dbReference>
<comment type="caution">
    <text evidence="18">The sequence shown here is derived from an EMBL/GenBank/DDBJ whole genome shotgun (WGS) entry which is preliminary data.</text>
</comment>
<dbReference type="PANTHER" id="PTHR32361:SF9">
    <property type="entry name" value="FERRIC REDUCTASE TRANSMEMBRANE COMPONENT 3-RELATED"/>
    <property type="match status" value="1"/>
</dbReference>
<feature type="region of interest" description="Disordered" evidence="14">
    <location>
        <begin position="623"/>
        <end position="660"/>
    </location>
</feature>
<name>A0A4Q1BIT7_TREME</name>
<evidence type="ECO:0000256" key="15">
    <source>
        <dbReference type="SAM" id="Phobius"/>
    </source>
</evidence>
<dbReference type="Pfam" id="PF01794">
    <property type="entry name" value="Ferric_reduct"/>
    <property type="match status" value="1"/>
</dbReference>
<dbReference type="GO" id="GO:0052851">
    <property type="term" value="F:ferric-chelate reductase (NADPH) activity"/>
    <property type="evidence" value="ECO:0007669"/>
    <property type="project" value="UniProtKB-EC"/>
</dbReference>
<feature type="transmembrane region" description="Helical" evidence="15">
    <location>
        <begin position="348"/>
        <end position="371"/>
    </location>
</feature>
<dbReference type="SUPFAM" id="SSF52343">
    <property type="entry name" value="Ferredoxin reductase-like, C-terminal NADP-linked domain"/>
    <property type="match status" value="1"/>
</dbReference>
<feature type="signal peptide" evidence="16">
    <location>
        <begin position="1"/>
        <end position="16"/>
    </location>
</feature>
<reference evidence="18 19" key="1">
    <citation type="submission" date="2016-06" db="EMBL/GenBank/DDBJ databases">
        <title>Evolution of pathogenesis and genome organization in the Tremellales.</title>
        <authorList>
            <person name="Cuomo C."/>
            <person name="Litvintseva A."/>
            <person name="Heitman J."/>
            <person name="Chen Y."/>
            <person name="Sun S."/>
            <person name="Springer D."/>
            <person name="Dromer F."/>
            <person name="Young S."/>
            <person name="Zeng Q."/>
            <person name="Chapman S."/>
            <person name="Gujja S."/>
            <person name="Saif S."/>
            <person name="Birren B."/>
        </authorList>
    </citation>
    <scope>NUCLEOTIDE SEQUENCE [LARGE SCALE GENOMIC DNA]</scope>
    <source>
        <strain evidence="18 19">ATCC 28783</strain>
    </source>
</reference>
<comment type="similarity">
    <text evidence="2">Belongs to the ferric reductase (FRE) family.</text>
</comment>
<evidence type="ECO:0000256" key="5">
    <source>
        <dbReference type="ARBA" id="ARBA00022475"/>
    </source>
</evidence>
<keyword evidence="6 15" id="KW-0812">Transmembrane</keyword>
<dbReference type="OrthoDB" id="4494341at2759"/>
<gene>
    <name evidence="18" type="ORF">M231_05160</name>
</gene>
<evidence type="ECO:0000256" key="9">
    <source>
        <dbReference type="ARBA" id="ARBA00023002"/>
    </source>
</evidence>
<dbReference type="InParanoid" id="A0A4Q1BIT7"/>
<evidence type="ECO:0000256" key="7">
    <source>
        <dbReference type="ARBA" id="ARBA00022982"/>
    </source>
</evidence>
<dbReference type="InterPro" id="IPR013130">
    <property type="entry name" value="Fe3_Rdtase_TM_dom"/>
</dbReference>
<dbReference type="Proteomes" id="UP000289152">
    <property type="component" value="Unassembled WGS sequence"/>
</dbReference>
<dbReference type="InterPro" id="IPR051410">
    <property type="entry name" value="Ferric/Cupric_Reductase"/>
</dbReference>
<dbReference type="GO" id="GO:0006879">
    <property type="term" value="P:intracellular iron ion homeostasis"/>
    <property type="evidence" value="ECO:0007669"/>
    <property type="project" value="TreeGrafter"/>
</dbReference>
<dbReference type="GO" id="GO:0005886">
    <property type="term" value="C:plasma membrane"/>
    <property type="evidence" value="ECO:0007669"/>
    <property type="project" value="UniProtKB-SubCell"/>
</dbReference>
<evidence type="ECO:0000256" key="12">
    <source>
        <dbReference type="ARBA" id="ARBA00023180"/>
    </source>
</evidence>
<keyword evidence="10" id="KW-0406">Ion transport</keyword>
<evidence type="ECO:0000256" key="2">
    <source>
        <dbReference type="ARBA" id="ARBA00006278"/>
    </source>
</evidence>
<dbReference type="EMBL" id="SDIL01000066">
    <property type="protein sequence ID" value="RXK37535.1"/>
    <property type="molecule type" value="Genomic_DNA"/>
</dbReference>
<keyword evidence="5" id="KW-1003">Cell membrane</keyword>
<evidence type="ECO:0000256" key="10">
    <source>
        <dbReference type="ARBA" id="ARBA00023065"/>
    </source>
</evidence>
<keyword evidence="9" id="KW-0560">Oxidoreductase</keyword>
<feature type="chain" id="PRO_5020675165" description="ferric-chelate reductase (NADPH)" evidence="16">
    <location>
        <begin position="17"/>
        <end position="728"/>
    </location>
</feature>
<dbReference type="SUPFAM" id="SSF63380">
    <property type="entry name" value="Riboflavin synthase domain-like"/>
    <property type="match status" value="1"/>
</dbReference>
<dbReference type="InterPro" id="IPR039261">
    <property type="entry name" value="FNR_nucleotide-bd"/>
</dbReference>
<keyword evidence="8 15" id="KW-1133">Transmembrane helix</keyword>
<protein>
    <recommendedName>
        <fullName evidence="3">ferric-chelate reductase (NADPH)</fullName>
        <ecNumber evidence="3">1.16.1.9</ecNumber>
    </recommendedName>
</protein>
<evidence type="ECO:0000313" key="19">
    <source>
        <dbReference type="Proteomes" id="UP000289152"/>
    </source>
</evidence>
<evidence type="ECO:0000256" key="13">
    <source>
        <dbReference type="ARBA" id="ARBA00048483"/>
    </source>
</evidence>
<dbReference type="PANTHER" id="PTHR32361">
    <property type="entry name" value="FERRIC/CUPRIC REDUCTASE TRANSMEMBRANE COMPONENT"/>
    <property type="match status" value="1"/>
</dbReference>
<dbReference type="SFLD" id="SFLDG01168">
    <property type="entry name" value="Ferric_reductase_subgroup_(FRE"/>
    <property type="match status" value="1"/>
</dbReference>
<dbReference type="Gene3D" id="3.40.50.80">
    <property type="entry name" value="Nucleotide-binding domain of ferredoxin-NADP reductase (FNR) module"/>
    <property type="match status" value="1"/>
</dbReference>
<evidence type="ECO:0000256" key="11">
    <source>
        <dbReference type="ARBA" id="ARBA00023136"/>
    </source>
</evidence>
<feature type="transmembrane region" description="Helical" evidence="15">
    <location>
        <begin position="323"/>
        <end position="342"/>
    </location>
</feature>
<evidence type="ECO:0000256" key="1">
    <source>
        <dbReference type="ARBA" id="ARBA00004651"/>
    </source>
</evidence>
<dbReference type="Pfam" id="PF08022">
    <property type="entry name" value="FAD_binding_8"/>
    <property type="match status" value="1"/>
</dbReference>
<comment type="catalytic activity">
    <reaction evidence="13">
        <text>2 a Fe(II)-siderophore + NADP(+) + H(+) = 2 a Fe(III)-siderophore + NADPH</text>
        <dbReference type="Rhea" id="RHEA:28795"/>
        <dbReference type="Rhea" id="RHEA-COMP:11342"/>
        <dbReference type="Rhea" id="RHEA-COMP:11344"/>
        <dbReference type="ChEBI" id="CHEBI:15378"/>
        <dbReference type="ChEBI" id="CHEBI:29033"/>
        <dbReference type="ChEBI" id="CHEBI:29034"/>
        <dbReference type="ChEBI" id="CHEBI:57783"/>
        <dbReference type="ChEBI" id="CHEBI:58349"/>
        <dbReference type="EC" id="1.16.1.9"/>
    </reaction>
</comment>
<keyword evidence="11 15" id="KW-0472">Membrane</keyword>
<feature type="compositionally biased region" description="Basic and acidic residues" evidence="14">
    <location>
        <begin position="648"/>
        <end position="658"/>
    </location>
</feature>
<dbReference type="SFLD" id="SFLDS00052">
    <property type="entry name" value="Ferric_Reductase_Domain"/>
    <property type="match status" value="1"/>
</dbReference>
<keyword evidence="4" id="KW-0813">Transport</keyword>
<sequence length="728" mass="82816">MSMLVTALLCFTSVLAAKPDGISLKLDPGNCVYACLDALTLVQYSDIPVGASYYTGYCNSTIFVTSLISCADTYCTPEQIDAGWKVENGYCVNYGFVSLPSIEEARAKVPGNVETVDTLSMTGQMYRLRSPRDIRLKMCGGKSQSLVDDTQHQAFGWTMYLLFGSAIIVGMIDRVYAWFVNKYPLHEDRFEATQGWTGKMYTLYRKYFGVPALFGYRRAQPWGWLSIPTRLQGFWVFAYVIINIVFCTVDYNLFEDNLYWPHQIAVQRWRYVSDRTAIICFYNLPLLWCLAGRNDVFLWLTGWSYATMNLFHRWVARMATVQALVHSAAWTWLYVSFYGNYAAQYKDLWWTAGVVAMVTMALILPLSILPLRHKMYEFFLLIHIALALATLVLLWYHVQVYDGAYNGFIWACVAVWCFDRAVRLVRVFVLSFKTFKAGGFNTMGTMTGSQQHGLIRLDVTTSINLTPRPGQHYFLYTPRLFNFWENHPFTLASWNQIDGNTHLHFMVAPQRGATRQLQRKLRRTENGSVMLRVLIEGPYGSTHNLRGFDTVLLIAGGSGITAVLPYLHDLHLADCSSTSHVRRIILIWAVKDMEYASNVLKHELSEVSSMTEVNIYTTSKDESAIQALPESDSSSSSDENARSSMGENAEKVGEEKGTRRSTIKWGRPLLKEILDEGLMKSHGRVAVMACGPNQMMDDMRKIVAHAYGTKRGKVSGSRMEYFEEQFAW</sequence>
<dbReference type="VEuPathDB" id="FungiDB:TREMEDRAFT_12876"/>
<feature type="transmembrane region" description="Helical" evidence="15">
    <location>
        <begin position="154"/>
        <end position="172"/>
    </location>
</feature>
<dbReference type="STRING" id="5217.A0A4Q1BIT7"/>
<accession>A0A4Q1BIT7</accession>
<evidence type="ECO:0000313" key="18">
    <source>
        <dbReference type="EMBL" id="RXK37535.1"/>
    </source>
</evidence>
<dbReference type="InterPro" id="IPR013121">
    <property type="entry name" value="Fe_red_NAD-bd_6"/>
</dbReference>
<evidence type="ECO:0000259" key="17">
    <source>
        <dbReference type="PROSITE" id="PS51384"/>
    </source>
</evidence>